<feature type="non-terminal residue" evidence="2">
    <location>
        <position position="228"/>
    </location>
</feature>
<dbReference type="OrthoDB" id="20872at2759"/>
<reference evidence="2" key="1">
    <citation type="journal article" date="2020" name="Stud. Mycol.">
        <title>101 Dothideomycetes genomes: a test case for predicting lifestyles and emergence of pathogens.</title>
        <authorList>
            <person name="Haridas S."/>
            <person name="Albert R."/>
            <person name="Binder M."/>
            <person name="Bloem J."/>
            <person name="Labutti K."/>
            <person name="Salamov A."/>
            <person name="Andreopoulos B."/>
            <person name="Baker S."/>
            <person name="Barry K."/>
            <person name="Bills G."/>
            <person name="Bluhm B."/>
            <person name="Cannon C."/>
            <person name="Castanera R."/>
            <person name="Culley D."/>
            <person name="Daum C."/>
            <person name="Ezra D."/>
            <person name="Gonzalez J."/>
            <person name="Henrissat B."/>
            <person name="Kuo A."/>
            <person name="Liang C."/>
            <person name="Lipzen A."/>
            <person name="Lutzoni F."/>
            <person name="Magnuson J."/>
            <person name="Mondo S."/>
            <person name="Nolan M."/>
            <person name="Ohm R."/>
            <person name="Pangilinan J."/>
            <person name="Park H.-J."/>
            <person name="Ramirez L."/>
            <person name="Alfaro M."/>
            <person name="Sun H."/>
            <person name="Tritt A."/>
            <person name="Yoshinaga Y."/>
            <person name="Zwiers L.-H."/>
            <person name="Turgeon B."/>
            <person name="Goodwin S."/>
            <person name="Spatafora J."/>
            <person name="Crous P."/>
            <person name="Grigoriev I."/>
        </authorList>
    </citation>
    <scope>NUCLEOTIDE SEQUENCE</scope>
    <source>
        <strain evidence="2">ATCC 36951</strain>
    </source>
</reference>
<dbReference type="Proteomes" id="UP000799537">
    <property type="component" value="Unassembled WGS sequence"/>
</dbReference>
<evidence type="ECO:0000313" key="3">
    <source>
        <dbReference type="Proteomes" id="UP000799537"/>
    </source>
</evidence>
<gene>
    <name evidence="2" type="ORF">M409DRAFT_36723</name>
</gene>
<dbReference type="EMBL" id="ML993596">
    <property type="protein sequence ID" value="KAF2166495.1"/>
    <property type="molecule type" value="Genomic_DNA"/>
</dbReference>
<organism evidence="2 3">
    <name type="scientific">Zasmidium cellare ATCC 36951</name>
    <dbReference type="NCBI Taxonomy" id="1080233"/>
    <lineage>
        <taxon>Eukaryota</taxon>
        <taxon>Fungi</taxon>
        <taxon>Dikarya</taxon>
        <taxon>Ascomycota</taxon>
        <taxon>Pezizomycotina</taxon>
        <taxon>Dothideomycetes</taxon>
        <taxon>Dothideomycetidae</taxon>
        <taxon>Mycosphaerellales</taxon>
        <taxon>Mycosphaerellaceae</taxon>
        <taxon>Zasmidium</taxon>
    </lineage>
</organism>
<dbReference type="AlphaFoldDB" id="A0A6A6CH62"/>
<keyword evidence="3" id="KW-1185">Reference proteome</keyword>
<dbReference type="RefSeq" id="XP_033667384.1">
    <property type="nucleotide sequence ID" value="XM_033810605.1"/>
</dbReference>
<name>A0A6A6CH62_ZASCE</name>
<dbReference type="Pfam" id="PF06985">
    <property type="entry name" value="HET"/>
    <property type="match status" value="1"/>
</dbReference>
<feature type="domain" description="Heterokaryon incompatibility" evidence="1">
    <location>
        <begin position="39"/>
        <end position="89"/>
    </location>
</feature>
<dbReference type="GeneID" id="54563877"/>
<proteinExistence type="predicted"/>
<accession>A0A6A6CH62</accession>
<protein>
    <recommendedName>
        <fullName evidence="1">Heterokaryon incompatibility domain-containing protein</fullName>
    </recommendedName>
</protein>
<dbReference type="PANTHER" id="PTHR10622">
    <property type="entry name" value="HET DOMAIN-CONTAINING PROTEIN"/>
    <property type="match status" value="1"/>
</dbReference>
<dbReference type="InterPro" id="IPR010730">
    <property type="entry name" value="HET"/>
</dbReference>
<dbReference type="PANTHER" id="PTHR10622:SF10">
    <property type="entry name" value="HET DOMAIN-CONTAINING PROTEIN"/>
    <property type="match status" value="1"/>
</dbReference>
<evidence type="ECO:0000313" key="2">
    <source>
        <dbReference type="EMBL" id="KAF2166495.1"/>
    </source>
</evidence>
<evidence type="ECO:0000259" key="1">
    <source>
        <dbReference type="Pfam" id="PF06985"/>
    </source>
</evidence>
<sequence>MEGLTKSQTELNRDRGDLFVSTWPWVQNPALDWKKVRLSCRQALADSIDYIWIDTCCIDKASSAELSEAINSMFRWYEKAAVCYAYMSDVLKPPDGVDGASRQPFEQSRWFTRGWTLQELIAPSKVMFYDCHWNCLGEKSALADSIYKITNIPLSILRQNQPLNDASIAMRMSWAAKRQTTRIEDEAYCLLGIFDVNMPMLYGEGSKAFSRLQYEILQSSDDQTIFAW</sequence>